<proteinExistence type="predicted"/>
<evidence type="ECO:0000313" key="2">
    <source>
        <dbReference type="Proteomes" id="UP000699042"/>
    </source>
</evidence>
<evidence type="ECO:0000313" key="1">
    <source>
        <dbReference type="EMBL" id="KAG7054828.1"/>
    </source>
</evidence>
<dbReference type="AlphaFoldDB" id="A0A9P7RCJ3"/>
<comment type="caution">
    <text evidence="1">The sequence shown here is derived from an EMBL/GenBank/DDBJ whole genome shotgun (WGS) entry which is preliminary data.</text>
</comment>
<organism evidence="1 2">
    <name type="scientific">Colletotrichum scovillei</name>
    <dbReference type="NCBI Taxonomy" id="1209932"/>
    <lineage>
        <taxon>Eukaryota</taxon>
        <taxon>Fungi</taxon>
        <taxon>Dikarya</taxon>
        <taxon>Ascomycota</taxon>
        <taxon>Pezizomycotina</taxon>
        <taxon>Sordariomycetes</taxon>
        <taxon>Hypocreomycetidae</taxon>
        <taxon>Glomerellales</taxon>
        <taxon>Glomerellaceae</taxon>
        <taxon>Colletotrichum</taxon>
        <taxon>Colletotrichum acutatum species complex</taxon>
    </lineage>
</organism>
<reference evidence="1" key="1">
    <citation type="submission" date="2021-05" db="EMBL/GenBank/DDBJ databases">
        <title>Comparative genomics of three Colletotrichum scovillei strains and genetic complementation revealed genes involved fungal growth and virulence on chili pepper.</title>
        <authorList>
            <person name="Hsieh D.-K."/>
            <person name="Chuang S.-C."/>
            <person name="Chen C.-Y."/>
            <person name="Chao Y.-T."/>
            <person name="Lu M.-Y.J."/>
            <person name="Lee M.-H."/>
            <person name="Shih M.-C."/>
        </authorList>
    </citation>
    <scope>NUCLEOTIDE SEQUENCE</scope>
    <source>
        <strain evidence="1">Coll-153</strain>
    </source>
</reference>
<dbReference type="Proteomes" id="UP000699042">
    <property type="component" value="Unassembled WGS sequence"/>
</dbReference>
<gene>
    <name evidence="1" type="ORF">JMJ77_007302</name>
</gene>
<dbReference type="EMBL" id="JAESDN010000002">
    <property type="protein sequence ID" value="KAG7054828.1"/>
    <property type="molecule type" value="Genomic_DNA"/>
</dbReference>
<protein>
    <submittedName>
        <fullName evidence="1">Uncharacterized protein</fullName>
    </submittedName>
</protein>
<accession>A0A9P7RCJ3</accession>
<sequence>MTPKPAFFLADLGDPKKVRQRMLPSVDEVTLFGMHSSKSPKPRCATAYTTPIVSNRSSWT</sequence>
<keyword evidence="2" id="KW-1185">Reference proteome</keyword>
<name>A0A9P7RCJ3_9PEZI</name>